<dbReference type="EMBL" id="CAJNJQ010000968">
    <property type="protein sequence ID" value="CAE7112182.1"/>
    <property type="molecule type" value="Genomic_DNA"/>
</dbReference>
<dbReference type="AlphaFoldDB" id="A0A8H3HMR7"/>
<evidence type="ECO:0000313" key="1">
    <source>
        <dbReference type="EMBL" id="CAE7112182.1"/>
    </source>
</evidence>
<evidence type="ECO:0000313" key="2">
    <source>
        <dbReference type="Proteomes" id="UP000663827"/>
    </source>
</evidence>
<proteinExistence type="predicted"/>
<dbReference type="Proteomes" id="UP000663827">
    <property type="component" value="Unassembled WGS sequence"/>
</dbReference>
<name>A0A8H3HMR7_9AGAM</name>
<reference evidence="1" key="1">
    <citation type="submission" date="2021-01" db="EMBL/GenBank/DDBJ databases">
        <authorList>
            <person name="Kaushik A."/>
        </authorList>
    </citation>
    <scope>NUCLEOTIDE SEQUENCE</scope>
    <source>
        <strain evidence="1">AG5</strain>
    </source>
</reference>
<accession>A0A8H3HMR7</accession>
<gene>
    <name evidence="1" type="ORF">RDB_LOCUS49269</name>
</gene>
<sequence>MVSLPIEILRYICELAAERIDAHPHNSQHVGSANIHFMSLLGFSQASRACREVSAPYLFRRLKVITAEQASNIVKSSIAQHARHIHFPATDALTCRRPINSSVLQLVSQATSICISANASSFFYTARTPLSSLLRSAKKLLKLELYCEPIAYRLDTLALIGNNIIPTCPESLRALYITIPGGQPDYTGPDVCCS</sequence>
<comment type="caution">
    <text evidence="1">The sequence shown here is derived from an EMBL/GenBank/DDBJ whole genome shotgun (WGS) entry which is preliminary data.</text>
</comment>
<protein>
    <submittedName>
        <fullName evidence="1">Uncharacterized protein</fullName>
    </submittedName>
</protein>
<organism evidence="1 2">
    <name type="scientific">Rhizoctonia solani</name>
    <dbReference type="NCBI Taxonomy" id="456999"/>
    <lineage>
        <taxon>Eukaryota</taxon>
        <taxon>Fungi</taxon>
        <taxon>Dikarya</taxon>
        <taxon>Basidiomycota</taxon>
        <taxon>Agaricomycotina</taxon>
        <taxon>Agaricomycetes</taxon>
        <taxon>Cantharellales</taxon>
        <taxon>Ceratobasidiaceae</taxon>
        <taxon>Rhizoctonia</taxon>
    </lineage>
</organism>